<dbReference type="Gene3D" id="3.40.50.720">
    <property type="entry name" value="NAD(P)-binding Rossmann-like Domain"/>
    <property type="match status" value="1"/>
</dbReference>
<dbReference type="InterPro" id="IPR036291">
    <property type="entry name" value="NAD(P)-bd_dom_sf"/>
</dbReference>
<dbReference type="KEGG" id="bsan:CHH28_07785"/>
<dbReference type="EMBL" id="CP022530">
    <property type="protein sequence ID" value="ASP38580.1"/>
    <property type="molecule type" value="Genomic_DNA"/>
</dbReference>
<gene>
    <name evidence="2" type="ORF">CHH28_07785</name>
</gene>
<name>A0A222FII1_9GAMM</name>
<sequence length="325" mass="36261">MKILITGASGCIGSALVKRLISSDLKNTDVIEGPLEVYATDIKSNPFKEEPDFVYRQLDICSDEFYDWVSDLTPDVIIHLASVLQISKTLDRSKAYQIDVVATDRLLSTATDIGVSKFIVTTSGAAYGYYPENNDGPISEDRPAIGNLDYFYSAHKAEVEAILAKYRELSPEMKQVVFRPGAIIGPDFDGPVVNLFRQKFITGLLGYEGLFNFIWSEDVVDYLIEAATTSVEGVYNIAGTGVVSLKQIAKKQKKHYLPLPPVLVQMLLGILKPLGISQYGPEQVKFIKYRPVLDNKKILKYFKHQPRYNTENALLAFLGQMEKDG</sequence>
<keyword evidence="3" id="KW-1185">Reference proteome</keyword>
<proteinExistence type="predicted"/>
<dbReference type="PANTHER" id="PTHR43245">
    <property type="entry name" value="BIFUNCTIONAL POLYMYXIN RESISTANCE PROTEIN ARNA"/>
    <property type="match status" value="1"/>
</dbReference>
<dbReference type="InterPro" id="IPR001509">
    <property type="entry name" value="Epimerase_deHydtase"/>
</dbReference>
<accession>A0A222FII1</accession>
<reference evidence="2 3" key="1">
    <citation type="submission" date="2017-07" db="EMBL/GenBank/DDBJ databases">
        <title>Annotated genome sequence of Bacterioplanes sanyensis isolated from Red Sea.</title>
        <authorList>
            <person name="Rehman Z.U."/>
        </authorList>
    </citation>
    <scope>NUCLEOTIDE SEQUENCE [LARGE SCALE GENOMIC DNA]</scope>
    <source>
        <strain evidence="2 3">NV9</strain>
    </source>
</reference>
<evidence type="ECO:0000313" key="3">
    <source>
        <dbReference type="Proteomes" id="UP000202440"/>
    </source>
</evidence>
<dbReference type="Proteomes" id="UP000202440">
    <property type="component" value="Chromosome"/>
</dbReference>
<organism evidence="2 3">
    <name type="scientific">Bacterioplanes sanyensis</name>
    <dbReference type="NCBI Taxonomy" id="1249553"/>
    <lineage>
        <taxon>Bacteria</taxon>
        <taxon>Pseudomonadati</taxon>
        <taxon>Pseudomonadota</taxon>
        <taxon>Gammaproteobacteria</taxon>
        <taxon>Oceanospirillales</taxon>
        <taxon>Oceanospirillaceae</taxon>
        <taxon>Bacterioplanes</taxon>
    </lineage>
</organism>
<dbReference type="Pfam" id="PF01370">
    <property type="entry name" value="Epimerase"/>
    <property type="match status" value="1"/>
</dbReference>
<dbReference type="SUPFAM" id="SSF51735">
    <property type="entry name" value="NAD(P)-binding Rossmann-fold domains"/>
    <property type="match status" value="1"/>
</dbReference>
<evidence type="ECO:0000313" key="2">
    <source>
        <dbReference type="EMBL" id="ASP38580.1"/>
    </source>
</evidence>
<dbReference type="AlphaFoldDB" id="A0A222FII1"/>
<dbReference type="RefSeq" id="WP_094059770.1">
    <property type="nucleotide sequence ID" value="NZ_CP022530.1"/>
</dbReference>
<evidence type="ECO:0000259" key="1">
    <source>
        <dbReference type="Pfam" id="PF01370"/>
    </source>
</evidence>
<dbReference type="OrthoDB" id="9801056at2"/>
<feature type="domain" description="NAD-dependent epimerase/dehydratase" evidence="1">
    <location>
        <begin position="3"/>
        <end position="238"/>
    </location>
</feature>
<dbReference type="InterPro" id="IPR050177">
    <property type="entry name" value="Lipid_A_modif_metabolic_enz"/>
</dbReference>
<protein>
    <submittedName>
        <fullName evidence="2">Epimerase</fullName>
    </submittedName>
</protein>